<keyword evidence="3" id="KW-1185">Reference proteome</keyword>
<dbReference type="EMBL" id="JAKJXP020000071">
    <property type="protein sequence ID" value="KAK7750068.1"/>
    <property type="molecule type" value="Genomic_DNA"/>
</dbReference>
<dbReference type="Gene3D" id="3.40.50.1820">
    <property type="entry name" value="alpha/beta hydrolase"/>
    <property type="match status" value="1"/>
</dbReference>
<protein>
    <recommendedName>
        <fullName evidence="4">Alpha/beta hydrolase</fullName>
    </recommendedName>
</protein>
<organism evidence="2 3">
    <name type="scientific">Diatrype stigma</name>
    <dbReference type="NCBI Taxonomy" id="117547"/>
    <lineage>
        <taxon>Eukaryota</taxon>
        <taxon>Fungi</taxon>
        <taxon>Dikarya</taxon>
        <taxon>Ascomycota</taxon>
        <taxon>Pezizomycotina</taxon>
        <taxon>Sordariomycetes</taxon>
        <taxon>Xylariomycetidae</taxon>
        <taxon>Xylariales</taxon>
        <taxon>Diatrypaceae</taxon>
        <taxon>Diatrype</taxon>
    </lineage>
</organism>
<dbReference type="InterPro" id="IPR029058">
    <property type="entry name" value="AB_hydrolase_fold"/>
</dbReference>
<dbReference type="Proteomes" id="UP001320420">
    <property type="component" value="Unassembled WGS sequence"/>
</dbReference>
<comment type="caution">
    <text evidence="2">The sequence shown here is derived from an EMBL/GenBank/DDBJ whole genome shotgun (WGS) entry which is preliminary data.</text>
</comment>
<dbReference type="GO" id="GO:0016787">
    <property type="term" value="F:hydrolase activity"/>
    <property type="evidence" value="ECO:0007669"/>
    <property type="project" value="UniProtKB-KW"/>
</dbReference>
<evidence type="ECO:0000256" key="1">
    <source>
        <dbReference type="ARBA" id="ARBA00022801"/>
    </source>
</evidence>
<name>A0AAN9UYD4_9PEZI</name>
<dbReference type="AlphaFoldDB" id="A0AAN9UYD4"/>
<dbReference type="PANTHER" id="PTHR22946:SF13">
    <property type="entry name" value="ALPHA_BETA HYDROLASE PSOB"/>
    <property type="match status" value="1"/>
</dbReference>
<reference evidence="2 3" key="1">
    <citation type="submission" date="2024-02" db="EMBL/GenBank/DDBJ databases">
        <title>De novo assembly and annotation of 12 fungi associated with fruit tree decline syndrome in Ontario, Canada.</title>
        <authorList>
            <person name="Sulman M."/>
            <person name="Ellouze W."/>
            <person name="Ilyukhin E."/>
        </authorList>
    </citation>
    <scope>NUCLEOTIDE SEQUENCE [LARGE SCALE GENOMIC DNA]</scope>
    <source>
        <strain evidence="2 3">M11/M66-122</strain>
    </source>
</reference>
<keyword evidence="1" id="KW-0378">Hydrolase</keyword>
<evidence type="ECO:0000313" key="3">
    <source>
        <dbReference type="Proteomes" id="UP001320420"/>
    </source>
</evidence>
<dbReference type="PANTHER" id="PTHR22946">
    <property type="entry name" value="DIENELACTONE HYDROLASE DOMAIN-CONTAINING PROTEIN-RELATED"/>
    <property type="match status" value="1"/>
</dbReference>
<gene>
    <name evidence="2" type="ORF">SLS62_008061</name>
</gene>
<sequence>MHQTIPSDFFNFEYVRVLGMAGVHGADVGECLEAAAIIKANDPESWYHAWTRAAETAETAAAQALSDGDREAPEDPRLLPIMEKCVSNFSSATKLFDSHVEPLSIPYGTAKLPGYLYFPDKQKTSGISPAGKVPVVINTNGFDSVQEELYFFTASGAITRGYACLTFDGPGQGIVLRRDGLCLRPDWEVVIAAVLDHLYLLAEKHTEWNLDLSCVALTGAAMGGYLALRGATDERIKACISVDGFYDFSEQVRDRTPLIMRYLSDGVANTVINWASRFNMQNRFEFGHNRLAFGTGSCVESLRRVSKLTLEPEGETPICSRIRCPTLVTAARDSIYRVESKRIFDALTRLEEGAGEKELWDPETPAQGSLQAKAGAIPYFHTKTFGWLDQTFGIKRTPLE</sequence>
<evidence type="ECO:0008006" key="4">
    <source>
        <dbReference type="Google" id="ProtNLM"/>
    </source>
</evidence>
<dbReference type="Gene3D" id="1.20.1440.110">
    <property type="entry name" value="acylaminoacyl peptidase"/>
    <property type="match status" value="1"/>
</dbReference>
<dbReference type="SUPFAM" id="SSF53474">
    <property type="entry name" value="alpha/beta-Hydrolases"/>
    <property type="match status" value="1"/>
</dbReference>
<accession>A0AAN9UYD4</accession>
<evidence type="ECO:0000313" key="2">
    <source>
        <dbReference type="EMBL" id="KAK7750068.1"/>
    </source>
</evidence>
<proteinExistence type="predicted"/>
<dbReference type="InterPro" id="IPR050261">
    <property type="entry name" value="FrsA_esterase"/>
</dbReference>